<sequence length="91" mass="9305">MLLALVLVNAVLYVAALTVTGLPLAEGRVSASVMKVFVLGSALVMTFNLLVMLYLGYEWATGKRGAPTFVVAAVICGLSALSGSSRGGKAS</sequence>
<reference evidence="2 3" key="1">
    <citation type="submission" date="2015-10" db="EMBL/GenBank/DDBJ databases">
        <title>Draft genome sequence of Streptomyces canus DSM 40017, type strain for the species Streptomyces canus.</title>
        <authorList>
            <person name="Ruckert C."/>
            <person name="Winkler A."/>
            <person name="Kalinowski J."/>
            <person name="Kampfer P."/>
            <person name="Glaeser S."/>
        </authorList>
    </citation>
    <scope>NUCLEOTIDE SEQUENCE [LARGE SCALE GENOMIC DNA]</scope>
    <source>
        <strain evidence="2 3">DSM 40017</strain>
    </source>
</reference>
<keyword evidence="1" id="KW-1133">Transmembrane helix</keyword>
<name>A0A101RLP4_9ACTN</name>
<accession>A0A101RLP4</accession>
<evidence type="ECO:0000313" key="2">
    <source>
        <dbReference type="EMBL" id="KUN57917.1"/>
    </source>
</evidence>
<keyword evidence="1" id="KW-0472">Membrane</keyword>
<evidence type="ECO:0000313" key="3">
    <source>
        <dbReference type="Proteomes" id="UP000053669"/>
    </source>
</evidence>
<protein>
    <submittedName>
        <fullName evidence="2">Uncharacterized protein</fullName>
    </submittedName>
</protein>
<dbReference type="Proteomes" id="UP000053669">
    <property type="component" value="Unassembled WGS sequence"/>
</dbReference>
<comment type="caution">
    <text evidence="2">The sequence shown here is derived from an EMBL/GenBank/DDBJ whole genome shotgun (WGS) entry which is preliminary data.</text>
</comment>
<dbReference type="EMBL" id="LMWU01000066">
    <property type="protein sequence ID" value="KUN57917.1"/>
    <property type="molecule type" value="Genomic_DNA"/>
</dbReference>
<proteinExistence type="predicted"/>
<dbReference type="RefSeq" id="WP_059211191.1">
    <property type="nucleotide sequence ID" value="NZ_KQ948678.1"/>
</dbReference>
<dbReference type="AlphaFoldDB" id="A0A101RLP4"/>
<feature type="transmembrane region" description="Helical" evidence="1">
    <location>
        <begin position="67"/>
        <end position="85"/>
    </location>
</feature>
<keyword evidence="1" id="KW-0812">Transmembrane</keyword>
<evidence type="ECO:0000256" key="1">
    <source>
        <dbReference type="SAM" id="Phobius"/>
    </source>
</evidence>
<gene>
    <name evidence="2" type="ORF">AQJ46_45230</name>
</gene>
<organism evidence="2 3">
    <name type="scientific">Streptomyces canus</name>
    <dbReference type="NCBI Taxonomy" id="58343"/>
    <lineage>
        <taxon>Bacteria</taxon>
        <taxon>Bacillati</taxon>
        <taxon>Actinomycetota</taxon>
        <taxon>Actinomycetes</taxon>
        <taxon>Kitasatosporales</taxon>
        <taxon>Streptomycetaceae</taxon>
        <taxon>Streptomyces</taxon>
        <taxon>Streptomyces aurantiacus group</taxon>
    </lineage>
</organism>
<feature type="transmembrane region" description="Helical" evidence="1">
    <location>
        <begin position="32"/>
        <end position="55"/>
    </location>
</feature>